<dbReference type="PANTHER" id="PTHR30055">
    <property type="entry name" value="HTH-TYPE TRANSCRIPTIONAL REGULATOR RUTR"/>
    <property type="match status" value="1"/>
</dbReference>
<evidence type="ECO:0000313" key="4">
    <source>
        <dbReference type="EMBL" id="RXZ49200.1"/>
    </source>
</evidence>
<proteinExistence type="predicted"/>
<dbReference type="InterPro" id="IPR009057">
    <property type="entry name" value="Homeodomain-like_sf"/>
</dbReference>
<dbReference type="PANTHER" id="PTHR30055:SF219">
    <property type="entry name" value="TRANSCRIPTIONAL REGULATORY PROTEIN"/>
    <property type="match status" value="1"/>
</dbReference>
<keyword evidence="5" id="KW-1185">Reference proteome</keyword>
<dbReference type="Gene3D" id="1.10.357.10">
    <property type="entry name" value="Tetracycline Repressor, domain 2"/>
    <property type="match status" value="1"/>
</dbReference>
<reference evidence="4 5" key="1">
    <citation type="submission" date="2019-01" db="EMBL/GenBank/DDBJ databases">
        <authorList>
            <person name="Li J."/>
        </authorList>
    </citation>
    <scope>NUCLEOTIDE SEQUENCE [LARGE SCALE GENOMIC DNA]</scope>
    <source>
        <strain evidence="4 5">CCUG 35506</strain>
    </source>
</reference>
<dbReference type="InterPro" id="IPR050109">
    <property type="entry name" value="HTH-type_TetR-like_transc_reg"/>
</dbReference>
<organism evidence="4 5">
    <name type="scientific">Agromyces fucosus</name>
    <dbReference type="NCBI Taxonomy" id="41985"/>
    <lineage>
        <taxon>Bacteria</taxon>
        <taxon>Bacillati</taxon>
        <taxon>Actinomycetota</taxon>
        <taxon>Actinomycetes</taxon>
        <taxon>Micrococcales</taxon>
        <taxon>Microbacteriaceae</taxon>
        <taxon>Agromyces</taxon>
    </lineage>
</organism>
<dbReference type="SUPFAM" id="SSF48498">
    <property type="entry name" value="Tetracyclin repressor-like, C-terminal domain"/>
    <property type="match status" value="1"/>
</dbReference>
<dbReference type="GO" id="GO:0000976">
    <property type="term" value="F:transcription cis-regulatory region binding"/>
    <property type="evidence" value="ECO:0007669"/>
    <property type="project" value="TreeGrafter"/>
</dbReference>
<accession>A0A4Q2JSD5</accession>
<dbReference type="PRINTS" id="PR00455">
    <property type="entry name" value="HTHTETR"/>
</dbReference>
<dbReference type="SUPFAM" id="SSF46689">
    <property type="entry name" value="Homeodomain-like"/>
    <property type="match status" value="1"/>
</dbReference>
<dbReference type="RefSeq" id="WP_129231373.1">
    <property type="nucleotide sequence ID" value="NZ_SDPO01000002.1"/>
</dbReference>
<dbReference type="Pfam" id="PF00440">
    <property type="entry name" value="TetR_N"/>
    <property type="match status" value="1"/>
</dbReference>
<protein>
    <submittedName>
        <fullName evidence="4">TetR/AcrR family transcriptional regulator</fullName>
    </submittedName>
</protein>
<dbReference type="PROSITE" id="PS50977">
    <property type="entry name" value="HTH_TETR_2"/>
    <property type="match status" value="1"/>
</dbReference>
<feature type="DNA-binding region" description="H-T-H motif" evidence="2">
    <location>
        <begin position="24"/>
        <end position="43"/>
    </location>
</feature>
<dbReference type="InterPro" id="IPR036271">
    <property type="entry name" value="Tet_transcr_reg_TetR-rel_C_sf"/>
</dbReference>
<feature type="domain" description="HTH tetR-type" evidence="3">
    <location>
        <begin position="1"/>
        <end position="61"/>
    </location>
</feature>
<evidence type="ECO:0000256" key="2">
    <source>
        <dbReference type="PROSITE-ProRule" id="PRU00335"/>
    </source>
</evidence>
<keyword evidence="1 2" id="KW-0238">DNA-binding</keyword>
<dbReference type="GO" id="GO:0003700">
    <property type="term" value="F:DNA-binding transcription factor activity"/>
    <property type="evidence" value="ECO:0007669"/>
    <property type="project" value="TreeGrafter"/>
</dbReference>
<comment type="caution">
    <text evidence="4">The sequence shown here is derived from an EMBL/GenBank/DDBJ whole genome shotgun (WGS) entry which is preliminary data.</text>
</comment>
<evidence type="ECO:0000259" key="3">
    <source>
        <dbReference type="PROSITE" id="PS50977"/>
    </source>
</evidence>
<gene>
    <name evidence="4" type="ORF">ESP57_09705</name>
</gene>
<name>A0A4Q2JSD5_9MICO</name>
<dbReference type="AlphaFoldDB" id="A0A4Q2JSD5"/>
<dbReference type="EMBL" id="SDPO01000002">
    <property type="protein sequence ID" value="RXZ49200.1"/>
    <property type="molecule type" value="Genomic_DNA"/>
</dbReference>
<evidence type="ECO:0000313" key="5">
    <source>
        <dbReference type="Proteomes" id="UP000292935"/>
    </source>
</evidence>
<sequence length="201" mass="20817">MGNREDLLAGARRVIVERGVAKATARDIATAAGVSLAAIGYHFGSKEQLITEALMESLGDGIGDSMEAVVGETAALPLLDGFAALWNRMPEVFAANREPLLASLDNTVRVLRDPEASRHLAEAAGEGYLGIAEQLRAARPELSDEQVDAVAKLDFALVQSLGILWLLAPDSLPSGDELARAVAVIAGAEPPAAASPVSPAG</sequence>
<dbReference type="InterPro" id="IPR001647">
    <property type="entry name" value="HTH_TetR"/>
</dbReference>
<dbReference type="OrthoDB" id="2356263at2"/>
<evidence type="ECO:0000256" key="1">
    <source>
        <dbReference type="ARBA" id="ARBA00023125"/>
    </source>
</evidence>
<dbReference type="Proteomes" id="UP000292935">
    <property type="component" value="Unassembled WGS sequence"/>
</dbReference>